<dbReference type="AlphaFoldDB" id="A0A0W8FMM2"/>
<keyword evidence="1" id="KW-1133">Transmembrane helix</keyword>
<comment type="caution">
    <text evidence="2">The sequence shown here is derived from an EMBL/GenBank/DDBJ whole genome shotgun (WGS) entry which is preliminary data.</text>
</comment>
<keyword evidence="1" id="KW-0812">Transmembrane</keyword>
<accession>A0A0W8FMM2</accession>
<sequence length="151" mass="17413">METASTDIKEEFKRKIRIAAGNLQSILRMPELLNPFRHGMLTIQYVSHKFLRSFVGPFCFMALIPLNLFLLIDGGDLYLFLFVLQVVFYLVAVAGFLLKKRRFANGLFFIPLYIVFMNVSSLIGIFRYLSGRQSVLWEKATRGIVHEQGKD</sequence>
<reference evidence="2" key="1">
    <citation type="journal article" date="2015" name="Proc. Natl. Acad. Sci. U.S.A.">
        <title>Networks of energetic and metabolic interactions define dynamics in microbial communities.</title>
        <authorList>
            <person name="Embree M."/>
            <person name="Liu J.K."/>
            <person name="Al-Bassam M.M."/>
            <person name="Zengler K."/>
        </authorList>
    </citation>
    <scope>NUCLEOTIDE SEQUENCE</scope>
</reference>
<feature type="transmembrane region" description="Helical" evidence="1">
    <location>
        <begin position="110"/>
        <end position="129"/>
    </location>
</feature>
<feature type="transmembrane region" description="Helical" evidence="1">
    <location>
        <begin position="78"/>
        <end position="98"/>
    </location>
</feature>
<evidence type="ECO:0000313" key="2">
    <source>
        <dbReference type="EMBL" id="KUG22068.1"/>
    </source>
</evidence>
<proteinExistence type="predicted"/>
<feature type="transmembrane region" description="Helical" evidence="1">
    <location>
        <begin position="50"/>
        <end position="72"/>
    </location>
</feature>
<dbReference type="EMBL" id="LNQE01000989">
    <property type="protein sequence ID" value="KUG22068.1"/>
    <property type="molecule type" value="Genomic_DNA"/>
</dbReference>
<evidence type="ECO:0000256" key="1">
    <source>
        <dbReference type="SAM" id="Phobius"/>
    </source>
</evidence>
<keyword evidence="1" id="KW-0472">Membrane</keyword>
<dbReference type="GO" id="GO:0016740">
    <property type="term" value="F:transferase activity"/>
    <property type="evidence" value="ECO:0007669"/>
    <property type="project" value="UniProtKB-KW"/>
</dbReference>
<protein>
    <submittedName>
        <fullName evidence="2">Glycosyl transferase, group 2 family protein</fullName>
    </submittedName>
</protein>
<name>A0A0W8FMM2_9ZZZZ</name>
<gene>
    <name evidence="2" type="ORF">ASZ90_008142</name>
</gene>
<organism evidence="2">
    <name type="scientific">hydrocarbon metagenome</name>
    <dbReference type="NCBI Taxonomy" id="938273"/>
    <lineage>
        <taxon>unclassified sequences</taxon>
        <taxon>metagenomes</taxon>
        <taxon>ecological metagenomes</taxon>
    </lineage>
</organism>
<keyword evidence="2" id="KW-0808">Transferase</keyword>